<feature type="region of interest" description="Disordered" evidence="1">
    <location>
        <begin position="78"/>
        <end position="127"/>
    </location>
</feature>
<accession>A0A9J6B0L6</accession>
<reference evidence="2 3" key="1">
    <citation type="submission" date="2020-09" db="EMBL/GenBank/DDBJ databases">
        <title>De no assembly of potato wild relative species, Solanum commersonii.</title>
        <authorList>
            <person name="Cho K."/>
        </authorList>
    </citation>
    <scope>NUCLEOTIDE SEQUENCE [LARGE SCALE GENOMIC DNA]</scope>
    <source>
        <strain evidence="2">LZ3.2</strain>
        <tissue evidence="2">Leaf</tissue>
    </source>
</reference>
<dbReference type="AlphaFoldDB" id="A0A9J6B0L6"/>
<evidence type="ECO:0000256" key="1">
    <source>
        <dbReference type="SAM" id="MobiDB-lite"/>
    </source>
</evidence>
<protein>
    <submittedName>
        <fullName evidence="2">Uncharacterized protein</fullName>
    </submittedName>
</protein>
<proteinExistence type="predicted"/>
<comment type="caution">
    <text evidence="2">The sequence shown here is derived from an EMBL/GenBank/DDBJ whole genome shotgun (WGS) entry which is preliminary data.</text>
</comment>
<dbReference type="OrthoDB" id="1324808at2759"/>
<keyword evidence="3" id="KW-1185">Reference proteome</keyword>
<sequence>MVESHTKGDKKRYATRGEMQKIMGSAIVANEIQMERNRNRRRDCLIPEEPTSTTLHVGSSETESDDISITVAKQKKEAEIERVKSKRGHKSMKKSLMKKESVSKKATMKPKPIKGPGLRVQKPVEER</sequence>
<evidence type="ECO:0000313" key="3">
    <source>
        <dbReference type="Proteomes" id="UP000824120"/>
    </source>
</evidence>
<dbReference type="Proteomes" id="UP000824120">
    <property type="component" value="Chromosome 1"/>
</dbReference>
<evidence type="ECO:0000313" key="2">
    <source>
        <dbReference type="EMBL" id="KAG5630090.1"/>
    </source>
</evidence>
<organism evidence="2 3">
    <name type="scientific">Solanum commersonii</name>
    <name type="common">Commerson's wild potato</name>
    <name type="synonym">Commerson's nightshade</name>
    <dbReference type="NCBI Taxonomy" id="4109"/>
    <lineage>
        <taxon>Eukaryota</taxon>
        <taxon>Viridiplantae</taxon>
        <taxon>Streptophyta</taxon>
        <taxon>Embryophyta</taxon>
        <taxon>Tracheophyta</taxon>
        <taxon>Spermatophyta</taxon>
        <taxon>Magnoliopsida</taxon>
        <taxon>eudicotyledons</taxon>
        <taxon>Gunneridae</taxon>
        <taxon>Pentapetalae</taxon>
        <taxon>asterids</taxon>
        <taxon>lamiids</taxon>
        <taxon>Solanales</taxon>
        <taxon>Solanaceae</taxon>
        <taxon>Solanoideae</taxon>
        <taxon>Solaneae</taxon>
        <taxon>Solanum</taxon>
    </lineage>
</organism>
<dbReference type="EMBL" id="JACXVP010000001">
    <property type="protein sequence ID" value="KAG5630090.1"/>
    <property type="molecule type" value="Genomic_DNA"/>
</dbReference>
<name>A0A9J6B0L6_SOLCO</name>
<feature type="compositionally biased region" description="Basic residues" evidence="1">
    <location>
        <begin position="84"/>
        <end position="96"/>
    </location>
</feature>
<gene>
    <name evidence="2" type="ORF">H5410_001807</name>
</gene>